<proteinExistence type="predicted"/>
<dbReference type="EMBL" id="CAUJNA010001088">
    <property type="protein sequence ID" value="CAJ1384128.1"/>
    <property type="molecule type" value="Genomic_DNA"/>
</dbReference>
<organism evidence="1 2">
    <name type="scientific">Effrenium voratum</name>
    <dbReference type="NCBI Taxonomy" id="2562239"/>
    <lineage>
        <taxon>Eukaryota</taxon>
        <taxon>Sar</taxon>
        <taxon>Alveolata</taxon>
        <taxon>Dinophyceae</taxon>
        <taxon>Suessiales</taxon>
        <taxon>Symbiodiniaceae</taxon>
        <taxon>Effrenium</taxon>
    </lineage>
</organism>
<dbReference type="PANTHER" id="PTHR11012:SF30">
    <property type="entry name" value="PROTEIN KINASE-LIKE DOMAIN-CONTAINING"/>
    <property type="match status" value="1"/>
</dbReference>
<keyword evidence="2" id="KW-1185">Reference proteome</keyword>
<evidence type="ECO:0000313" key="1">
    <source>
        <dbReference type="EMBL" id="CAJ1384128.1"/>
    </source>
</evidence>
<comment type="caution">
    <text evidence="1">The sequence shown here is derived from an EMBL/GenBank/DDBJ whole genome shotgun (WGS) entry which is preliminary data.</text>
</comment>
<dbReference type="Proteomes" id="UP001178507">
    <property type="component" value="Unassembled WGS sequence"/>
</dbReference>
<gene>
    <name evidence="1" type="ORF">EVOR1521_LOCUS11049</name>
</gene>
<reference evidence="1" key="1">
    <citation type="submission" date="2023-08" db="EMBL/GenBank/DDBJ databases">
        <authorList>
            <person name="Chen Y."/>
            <person name="Shah S."/>
            <person name="Dougan E. K."/>
            <person name="Thang M."/>
            <person name="Chan C."/>
        </authorList>
    </citation>
    <scope>NUCLEOTIDE SEQUENCE</scope>
</reference>
<dbReference type="Pfam" id="PF02958">
    <property type="entry name" value="EcKL"/>
    <property type="match status" value="1"/>
</dbReference>
<dbReference type="PANTHER" id="PTHR11012">
    <property type="entry name" value="PROTEIN KINASE-LIKE DOMAIN-CONTAINING"/>
    <property type="match status" value="1"/>
</dbReference>
<dbReference type="InterPro" id="IPR011009">
    <property type="entry name" value="Kinase-like_dom_sf"/>
</dbReference>
<evidence type="ECO:0000313" key="2">
    <source>
        <dbReference type="Proteomes" id="UP001178507"/>
    </source>
</evidence>
<dbReference type="AlphaFoldDB" id="A0AA36IC95"/>
<protein>
    <recommendedName>
        <fullName evidence="3">Aminoglycoside phosphotransferase domain-containing protein</fullName>
    </recommendedName>
</protein>
<name>A0AA36IC95_9DINO</name>
<sequence>MASLLPALEAKDGELLRPALAKLLKAELGQIELHQTAGERFTGGKSTPVWKLSFVAKRGEKEKETRLVAKWVKPTTDLRRSYVEKQFYLSAAPRVRKFCRLPHMLMCEENPESICFLFDDLTVDFPLHPENLEAAHARASLTWLARFHAYFWEADAAGGSFPAGMSGADYWGLNKGENEERLSSVATALTASSKTLKAHGAWEIAKTLGPRLSAAARPLDAALRKGRGFVRNRSLLHGDFKTANFFLREAEGGFEAAALDFEFSGPGFVAVDLANFLFPDLRMDLLAVERELLEFYHAQLMNSFDEFATGGDFPLTTLLAHYALARCDYMRYMLGRGWTACSAGDARIVEAVDRDLQRLDGGQALSSEGYERAISELLASS</sequence>
<dbReference type="InterPro" id="IPR004119">
    <property type="entry name" value="EcKL"/>
</dbReference>
<dbReference type="Gene3D" id="3.90.1200.10">
    <property type="match status" value="1"/>
</dbReference>
<accession>A0AA36IC95</accession>
<dbReference type="SUPFAM" id="SSF56112">
    <property type="entry name" value="Protein kinase-like (PK-like)"/>
    <property type="match status" value="1"/>
</dbReference>
<evidence type="ECO:0008006" key="3">
    <source>
        <dbReference type="Google" id="ProtNLM"/>
    </source>
</evidence>